<evidence type="ECO:0000256" key="4">
    <source>
        <dbReference type="ARBA" id="ARBA00022989"/>
    </source>
</evidence>
<organism evidence="7 8">
    <name type="scientific">Vreelandella sulfidaeris</name>
    <dbReference type="NCBI Taxonomy" id="115553"/>
    <lineage>
        <taxon>Bacteria</taxon>
        <taxon>Pseudomonadati</taxon>
        <taxon>Pseudomonadota</taxon>
        <taxon>Gammaproteobacteria</taxon>
        <taxon>Oceanospirillales</taxon>
        <taxon>Halomonadaceae</taxon>
        <taxon>Vreelandella</taxon>
    </lineage>
</organism>
<feature type="transmembrane region" description="Helical" evidence="6">
    <location>
        <begin position="12"/>
        <end position="31"/>
    </location>
</feature>
<feature type="transmembrane region" description="Helical" evidence="6">
    <location>
        <begin position="78"/>
        <end position="95"/>
    </location>
</feature>
<evidence type="ECO:0000313" key="8">
    <source>
        <dbReference type="Proteomes" id="UP000320231"/>
    </source>
</evidence>
<evidence type="ECO:0000313" key="7">
    <source>
        <dbReference type="EMBL" id="BBI59950.1"/>
    </source>
</evidence>
<evidence type="ECO:0008006" key="9">
    <source>
        <dbReference type="Google" id="ProtNLM"/>
    </source>
</evidence>
<dbReference type="GO" id="GO:0005886">
    <property type="term" value="C:plasma membrane"/>
    <property type="evidence" value="ECO:0007669"/>
    <property type="project" value="UniProtKB-SubCell"/>
</dbReference>
<keyword evidence="2" id="KW-1003">Cell membrane</keyword>
<evidence type="ECO:0000256" key="2">
    <source>
        <dbReference type="ARBA" id="ARBA00022475"/>
    </source>
</evidence>
<name>A0A455U1S8_9GAMM</name>
<dbReference type="Proteomes" id="UP000320231">
    <property type="component" value="Chromosome"/>
</dbReference>
<dbReference type="EMBL" id="AP019514">
    <property type="protein sequence ID" value="BBI59950.1"/>
    <property type="molecule type" value="Genomic_DNA"/>
</dbReference>
<evidence type="ECO:0000256" key="1">
    <source>
        <dbReference type="ARBA" id="ARBA00004651"/>
    </source>
</evidence>
<comment type="subcellular location">
    <subcellularLocation>
        <location evidence="1">Cell membrane</location>
        <topology evidence="1">Multi-pass membrane protein</topology>
    </subcellularLocation>
</comment>
<gene>
    <name evidence="7" type="ORF">HSBAA_12560</name>
</gene>
<keyword evidence="3 6" id="KW-0812">Transmembrane</keyword>
<evidence type="ECO:0000256" key="3">
    <source>
        <dbReference type="ARBA" id="ARBA00022692"/>
    </source>
</evidence>
<evidence type="ECO:0000256" key="6">
    <source>
        <dbReference type="SAM" id="Phobius"/>
    </source>
</evidence>
<evidence type="ECO:0000256" key="5">
    <source>
        <dbReference type="ARBA" id="ARBA00023136"/>
    </source>
</evidence>
<dbReference type="SUPFAM" id="SSF103473">
    <property type="entry name" value="MFS general substrate transporter"/>
    <property type="match status" value="1"/>
</dbReference>
<dbReference type="AlphaFoldDB" id="A0A455U1S8"/>
<dbReference type="KEGG" id="hsr:HSBAA_12560"/>
<dbReference type="PANTHER" id="PTHR23513:SF6">
    <property type="entry name" value="MAJOR FACILITATOR SUPERFAMILY ASSOCIATED DOMAIN-CONTAINING PROTEIN"/>
    <property type="match status" value="1"/>
</dbReference>
<keyword evidence="5 6" id="KW-0472">Membrane</keyword>
<proteinExistence type="predicted"/>
<dbReference type="PANTHER" id="PTHR23513">
    <property type="entry name" value="INTEGRAL MEMBRANE EFFLUX PROTEIN-RELATED"/>
    <property type="match status" value="1"/>
</dbReference>
<sequence>MHRLLRIPSAWPYLIAIFLNVFVDLGHKIVIQNTIFKSYDGEAQVVLTALVNGLILLPFILLFSPAGHVADSYPKVRILRTSAWAAVVVSLGITAAYYQGWFWLAFSMTLLLAIQSAFYSPAKYGLVKDSSASRIWRKPTG</sequence>
<keyword evidence="4 6" id="KW-1133">Transmembrane helix</keyword>
<feature type="transmembrane region" description="Helical" evidence="6">
    <location>
        <begin position="43"/>
        <end position="66"/>
    </location>
</feature>
<reference evidence="7 8" key="1">
    <citation type="journal article" date="2019" name="Microbiol. Resour. Announc.">
        <title>Complete Genome Sequence of Halomonas sulfidaeris Strain Esulfide1 Isolated from a Metal Sulfide Rock at a Depth of 2,200 Meters, Obtained Using Nanopore Sequencing.</title>
        <authorList>
            <person name="Saito M."/>
            <person name="Nishigata A."/>
            <person name="Galipon J."/>
            <person name="Arakawa K."/>
        </authorList>
    </citation>
    <scope>NUCLEOTIDE SEQUENCE [LARGE SCALE GENOMIC DNA]</scope>
    <source>
        <strain evidence="7 8">ATCC BAA-803</strain>
    </source>
</reference>
<dbReference type="InterPro" id="IPR036259">
    <property type="entry name" value="MFS_trans_sf"/>
</dbReference>
<protein>
    <recommendedName>
        <fullName evidence="9">Major facilitator superfamily (MFS) profile domain-containing protein</fullName>
    </recommendedName>
</protein>
<accession>A0A455U1S8</accession>